<dbReference type="Pfam" id="PF06294">
    <property type="entry name" value="CH_2"/>
    <property type="match status" value="1"/>
</dbReference>
<evidence type="ECO:0000313" key="8">
    <source>
        <dbReference type="Proteomes" id="UP000271974"/>
    </source>
</evidence>
<dbReference type="GO" id="GO:0051493">
    <property type="term" value="P:regulation of cytoskeleton organization"/>
    <property type="evidence" value="ECO:0007669"/>
    <property type="project" value="TreeGrafter"/>
</dbReference>
<reference evidence="7 8" key="1">
    <citation type="submission" date="2019-01" db="EMBL/GenBank/DDBJ databases">
        <title>A draft genome assembly of the solar-powered sea slug Elysia chlorotica.</title>
        <authorList>
            <person name="Cai H."/>
            <person name="Li Q."/>
            <person name="Fang X."/>
            <person name="Li J."/>
            <person name="Curtis N.E."/>
            <person name="Altenburger A."/>
            <person name="Shibata T."/>
            <person name="Feng M."/>
            <person name="Maeda T."/>
            <person name="Schwartz J.A."/>
            <person name="Shigenobu S."/>
            <person name="Lundholm N."/>
            <person name="Nishiyama T."/>
            <person name="Yang H."/>
            <person name="Hasebe M."/>
            <person name="Li S."/>
            <person name="Pierce S.K."/>
            <person name="Wang J."/>
        </authorList>
    </citation>
    <scope>NUCLEOTIDE SEQUENCE [LARGE SCALE GENOMIC DNA]</scope>
    <source>
        <strain evidence="7">EC2010</strain>
        <tissue evidence="7">Whole organism of an adult</tissue>
    </source>
</reference>
<comment type="caution">
    <text evidence="7">The sequence shown here is derived from an EMBL/GenBank/DDBJ whole genome shotgun (WGS) entry which is preliminary data.</text>
</comment>
<protein>
    <recommendedName>
        <fullName evidence="4">Spermatogenesis-associated protein 4</fullName>
    </recommendedName>
</protein>
<sequence length="273" mass="32006">MSGVSREVLKWLQSLDLTWQIKNPKWDLSNGYLIAEIFSWYFPQDIQLHSFYNRQSLELKKRNWYILKNFILRNDIDLKMEDVDGTIHCREGAAAQLIESLYEILTNRRVKKIPPEIEVDYTDHAYQLQLPMHARSTASKAVKNNLRLTEVIADQNIITCAQKPGWFSDRSVFKSQRIINEHIEHRREERLQDPQRFGIKATLGDRCVRRPEPPQQIQSEPSHISNTTDIPAELAGDCNSERPLTREPSVHFKEVEVKQMDKSAFYQLPIQSY</sequence>
<gene>
    <name evidence="7" type="ORF">EGW08_019168</name>
</gene>
<comment type="function">
    <text evidence="3">May play a role in apoptosis regulation.</text>
</comment>
<evidence type="ECO:0000256" key="2">
    <source>
        <dbReference type="ARBA" id="ARBA00023242"/>
    </source>
</evidence>
<evidence type="ECO:0000256" key="4">
    <source>
        <dbReference type="ARBA" id="ARBA00071322"/>
    </source>
</evidence>
<name>A0A3S0ZQP2_ELYCH</name>
<dbReference type="InterPro" id="IPR036872">
    <property type="entry name" value="CH_dom_sf"/>
</dbReference>
<feature type="compositionally biased region" description="Low complexity" evidence="5">
    <location>
        <begin position="215"/>
        <end position="225"/>
    </location>
</feature>
<dbReference type="GO" id="GO:0005930">
    <property type="term" value="C:axoneme"/>
    <property type="evidence" value="ECO:0007669"/>
    <property type="project" value="TreeGrafter"/>
</dbReference>
<evidence type="ECO:0000256" key="1">
    <source>
        <dbReference type="ARBA" id="ARBA00004123"/>
    </source>
</evidence>
<dbReference type="AlphaFoldDB" id="A0A3S0ZQP2"/>
<dbReference type="OrthoDB" id="62528at2759"/>
<feature type="region of interest" description="Disordered" evidence="5">
    <location>
        <begin position="211"/>
        <end position="243"/>
    </location>
</feature>
<proteinExistence type="predicted"/>
<dbReference type="GO" id="GO:0008017">
    <property type="term" value="F:microtubule binding"/>
    <property type="evidence" value="ECO:0007669"/>
    <property type="project" value="TreeGrafter"/>
</dbReference>
<dbReference type="STRING" id="188477.A0A3S0ZQP2"/>
<evidence type="ECO:0000259" key="6">
    <source>
        <dbReference type="Pfam" id="PF06294"/>
    </source>
</evidence>
<keyword evidence="8" id="KW-1185">Reference proteome</keyword>
<dbReference type="InterPro" id="IPR052111">
    <property type="entry name" value="Spermatogenesis_Ciliary_MAP"/>
</dbReference>
<keyword evidence="2" id="KW-0539">Nucleus</keyword>
<comment type="subcellular location">
    <subcellularLocation>
        <location evidence="1">Nucleus</location>
    </subcellularLocation>
</comment>
<evidence type="ECO:0000256" key="5">
    <source>
        <dbReference type="SAM" id="MobiDB-lite"/>
    </source>
</evidence>
<accession>A0A3S0ZQP2</accession>
<feature type="domain" description="CH-like" evidence="6">
    <location>
        <begin position="8"/>
        <end position="103"/>
    </location>
</feature>
<dbReference type="EMBL" id="RQTK01000980">
    <property type="protein sequence ID" value="RUS73071.1"/>
    <property type="molecule type" value="Genomic_DNA"/>
</dbReference>
<dbReference type="GO" id="GO:0005634">
    <property type="term" value="C:nucleus"/>
    <property type="evidence" value="ECO:0007669"/>
    <property type="project" value="UniProtKB-SubCell"/>
</dbReference>
<dbReference type="PANTHER" id="PTHR12509:SF8">
    <property type="entry name" value="SPERMATOGENESIS-ASSOCIATED PROTEIN 4"/>
    <property type="match status" value="1"/>
</dbReference>
<dbReference type="InterPro" id="IPR010441">
    <property type="entry name" value="CH_2"/>
</dbReference>
<dbReference type="Gene3D" id="1.10.418.10">
    <property type="entry name" value="Calponin-like domain"/>
    <property type="match status" value="1"/>
</dbReference>
<organism evidence="7 8">
    <name type="scientific">Elysia chlorotica</name>
    <name type="common">Eastern emerald elysia</name>
    <name type="synonym">Sea slug</name>
    <dbReference type="NCBI Taxonomy" id="188477"/>
    <lineage>
        <taxon>Eukaryota</taxon>
        <taxon>Metazoa</taxon>
        <taxon>Spiralia</taxon>
        <taxon>Lophotrochozoa</taxon>
        <taxon>Mollusca</taxon>
        <taxon>Gastropoda</taxon>
        <taxon>Heterobranchia</taxon>
        <taxon>Euthyneura</taxon>
        <taxon>Panpulmonata</taxon>
        <taxon>Sacoglossa</taxon>
        <taxon>Placobranchoidea</taxon>
        <taxon>Plakobranchidae</taxon>
        <taxon>Elysia</taxon>
    </lineage>
</organism>
<dbReference type="PANTHER" id="PTHR12509">
    <property type="entry name" value="SPERMATOGENESIS-ASSOCIATED 4-RELATED"/>
    <property type="match status" value="1"/>
</dbReference>
<dbReference type="Proteomes" id="UP000271974">
    <property type="component" value="Unassembled WGS sequence"/>
</dbReference>
<evidence type="ECO:0000256" key="3">
    <source>
        <dbReference type="ARBA" id="ARBA00058372"/>
    </source>
</evidence>
<evidence type="ECO:0000313" key="7">
    <source>
        <dbReference type="EMBL" id="RUS73071.1"/>
    </source>
</evidence>
<dbReference type="FunFam" id="1.10.418.10:FF:000061">
    <property type="entry name" value="Spermatogenesis associated 4"/>
    <property type="match status" value="1"/>
</dbReference>